<dbReference type="EMBL" id="CM000639">
    <property type="protein sequence ID" value="EED94805.1"/>
    <property type="molecule type" value="Genomic_DNA"/>
</dbReference>
<protein>
    <recommendedName>
        <fullName evidence="2">Methyltransferase domain-containing protein</fullName>
    </recommendedName>
</protein>
<evidence type="ECO:0000313" key="3">
    <source>
        <dbReference type="EMBL" id="EED94805.1"/>
    </source>
</evidence>
<evidence type="ECO:0000313" key="4">
    <source>
        <dbReference type="Proteomes" id="UP000001449"/>
    </source>
</evidence>
<gene>
    <name evidence="3" type="ORF">THAPSDRAFT_2569</name>
</gene>
<dbReference type="InterPro" id="IPR025714">
    <property type="entry name" value="Methyltranfer_dom"/>
</dbReference>
<reference evidence="3 4" key="2">
    <citation type="journal article" date="2008" name="Nature">
        <title>The Phaeodactylum genome reveals the evolutionary history of diatom genomes.</title>
        <authorList>
            <person name="Bowler C."/>
            <person name="Allen A.E."/>
            <person name="Badger J.H."/>
            <person name="Grimwood J."/>
            <person name="Jabbari K."/>
            <person name="Kuo A."/>
            <person name="Maheswari U."/>
            <person name="Martens C."/>
            <person name="Maumus F."/>
            <person name="Otillar R.P."/>
            <person name="Rayko E."/>
            <person name="Salamov A."/>
            <person name="Vandepoele K."/>
            <person name="Beszteri B."/>
            <person name="Gruber A."/>
            <person name="Heijde M."/>
            <person name="Katinka M."/>
            <person name="Mock T."/>
            <person name="Valentin K."/>
            <person name="Verret F."/>
            <person name="Berges J.A."/>
            <person name="Brownlee C."/>
            <person name="Cadoret J.P."/>
            <person name="Chiovitti A."/>
            <person name="Choi C.J."/>
            <person name="Coesel S."/>
            <person name="De Martino A."/>
            <person name="Detter J.C."/>
            <person name="Durkin C."/>
            <person name="Falciatore A."/>
            <person name="Fournet J."/>
            <person name="Haruta M."/>
            <person name="Huysman M.J."/>
            <person name="Jenkins B.D."/>
            <person name="Jiroutova K."/>
            <person name="Jorgensen R.E."/>
            <person name="Joubert Y."/>
            <person name="Kaplan A."/>
            <person name="Kroger N."/>
            <person name="Kroth P.G."/>
            <person name="La Roche J."/>
            <person name="Lindquist E."/>
            <person name="Lommer M."/>
            <person name="Martin-Jezequel V."/>
            <person name="Lopez P.J."/>
            <person name="Lucas S."/>
            <person name="Mangogna M."/>
            <person name="McGinnis K."/>
            <person name="Medlin L.K."/>
            <person name="Montsant A."/>
            <person name="Oudot-Le Secq M.P."/>
            <person name="Napoli C."/>
            <person name="Obornik M."/>
            <person name="Parker M.S."/>
            <person name="Petit J.L."/>
            <person name="Porcel B.M."/>
            <person name="Poulsen N."/>
            <person name="Robison M."/>
            <person name="Rychlewski L."/>
            <person name="Rynearson T.A."/>
            <person name="Schmutz J."/>
            <person name="Shapiro H."/>
            <person name="Siaut M."/>
            <person name="Stanley M."/>
            <person name="Sussman M.R."/>
            <person name="Taylor A.R."/>
            <person name="Vardi A."/>
            <person name="von Dassow P."/>
            <person name="Vyverman W."/>
            <person name="Willis A."/>
            <person name="Wyrwicz L.S."/>
            <person name="Rokhsar D.S."/>
            <person name="Weissenbach J."/>
            <person name="Armbrust E.V."/>
            <person name="Green B.R."/>
            <person name="Van de Peer Y."/>
            <person name="Grigoriev I.V."/>
        </authorList>
    </citation>
    <scope>NUCLEOTIDE SEQUENCE [LARGE SCALE GENOMIC DNA]</scope>
    <source>
        <strain evidence="3 4">CCMP1335</strain>
    </source>
</reference>
<accession>B8BUR2</accession>
<evidence type="ECO:0000256" key="1">
    <source>
        <dbReference type="SAM" id="MobiDB-lite"/>
    </source>
</evidence>
<keyword evidence="4" id="KW-1185">Reference proteome</keyword>
<dbReference type="Pfam" id="PF13679">
    <property type="entry name" value="Methyltransf_32"/>
    <property type="match status" value="1"/>
</dbReference>
<dbReference type="eggNOG" id="ENOG502RD83">
    <property type="taxonomic scope" value="Eukaryota"/>
</dbReference>
<dbReference type="AlphaFoldDB" id="B8BUR2"/>
<feature type="region of interest" description="Disordered" evidence="1">
    <location>
        <begin position="30"/>
        <end position="63"/>
    </location>
</feature>
<organism evidence="3 4">
    <name type="scientific">Thalassiosira pseudonana</name>
    <name type="common">Marine diatom</name>
    <name type="synonym">Cyclotella nana</name>
    <dbReference type="NCBI Taxonomy" id="35128"/>
    <lineage>
        <taxon>Eukaryota</taxon>
        <taxon>Sar</taxon>
        <taxon>Stramenopiles</taxon>
        <taxon>Ochrophyta</taxon>
        <taxon>Bacillariophyta</taxon>
        <taxon>Coscinodiscophyceae</taxon>
        <taxon>Thalassiosirophycidae</taxon>
        <taxon>Thalassiosirales</taxon>
        <taxon>Thalassiosiraceae</taxon>
        <taxon>Thalassiosira</taxon>
    </lineage>
</organism>
<dbReference type="PANTHER" id="PTHR13369">
    <property type="match status" value="1"/>
</dbReference>
<dbReference type="STRING" id="35128.B8BUR2"/>
<dbReference type="InterPro" id="IPR029063">
    <property type="entry name" value="SAM-dependent_MTases_sf"/>
</dbReference>
<dbReference type="InParanoid" id="B8BUR2"/>
<sequence length="412" mass="45342">MRTHPSHHPPKQQAKQETMLPPIIFVLLATTPHNNKQSPLTSNDGDESRWMRRTAKRRQSTDQLLDSIEADGLPLLSSLPSTSMQSHDNLVPSLQIPDSSSIQWEEIDPVLDPVQGGKIRRGTERGLRKRDQVDAFYFITSSIIEAEERTQSKQNSSEGITIIDAGCGAGNLGIALAGLFSAQHPNRDVNLLAVDVNNQALRRLDQRSQSIQLPSNTLQTCCADLANYKHIASQIPSNRKVIVVSLHACGAASDMAMNLAFQCNDAPFVICPCCTAKSLTKRENRSSGDNKVDMAASFRRSGSTADIEYPRSCWLRSKLQPTSMTDQYTLLAKVADVGLGPQTPTQQRLAQTRAKQIVELDRLMSASESSGYDVRLMRMQHHDPCVYGKGELLLGAKLGSVAARVLMELPCR</sequence>
<dbReference type="GeneID" id="7450409"/>
<dbReference type="GO" id="GO:0005737">
    <property type="term" value="C:cytoplasm"/>
    <property type="evidence" value="ECO:0000318"/>
    <property type="project" value="GO_Central"/>
</dbReference>
<feature type="compositionally biased region" description="Polar residues" evidence="1">
    <location>
        <begin position="31"/>
        <end position="43"/>
    </location>
</feature>
<dbReference type="KEGG" id="tps:THAPSDRAFT_2569"/>
<dbReference type="HOGENOM" id="CLU_668182_0_0_1"/>
<dbReference type="PANTHER" id="PTHR13369:SF0">
    <property type="entry name" value="GLUTATHIONE S-TRANSFERASE C-TERMINAL DOMAIN-CONTAINING PROTEIN"/>
    <property type="match status" value="1"/>
</dbReference>
<feature type="domain" description="Methyltransferase" evidence="2">
    <location>
        <begin position="128"/>
        <end position="277"/>
    </location>
</feature>
<dbReference type="Gene3D" id="3.40.50.150">
    <property type="entry name" value="Vaccinia Virus protein VP39"/>
    <property type="match status" value="1"/>
</dbReference>
<dbReference type="SUPFAM" id="SSF53335">
    <property type="entry name" value="S-adenosyl-L-methionine-dependent methyltransferases"/>
    <property type="match status" value="1"/>
</dbReference>
<name>B8BUR2_THAPS</name>
<dbReference type="Proteomes" id="UP000001449">
    <property type="component" value="Chromosome 2"/>
</dbReference>
<evidence type="ECO:0000259" key="2">
    <source>
        <dbReference type="Pfam" id="PF13679"/>
    </source>
</evidence>
<dbReference type="OMA" id="PCCTAKS"/>
<proteinExistence type="predicted"/>
<reference evidence="3 4" key="1">
    <citation type="journal article" date="2004" name="Science">
        <title>The genome of the diatom Thalassiosira pseudonana: ecology, evolution, and metabolism.</title>
        <authorList>
            <person name="Armbrust E.V."/>
            <person name="Berges J.A."/>
            <person name="Bowler C."/>
            <person name="Green B.R."/>
            <person name="Martinez D."/>
            <person name="Putnam N.H."/>
            <person name="Zhou S."/>
            <person name="Allen A.E."/>
            <person name="Apt K.E."/>
            <person name="Bechner M."/>
            <person name="Brzezinski M.A."/>
            <person name="Chaal B.K."/>
            <person name="Chiovitti A."/>
            <person name="Davis A.K."/>
            <person name="Demarest M.S."/>
            <person name="Detter J.C."/>
            <person name="Glavina T."/>
            <person name="Goodstein D."/>
            <person name="Hadi M.Z."/>
            <person name="Hellsten U."/>
            <person name="Hildebrand M."/>
            <person name="Jenkins B.D."/>
            <person name="Jurka J."/>
            <person name="Kapitonov V.V."/>
            <person name="Kroger N."/>
            <person name="Lau W.W."/>
            <person name="Lane T.W."/>
            <person name="Larimer F.W."/>
            <person name="Lippmeier J.C."/>
            <person name="Lucas S."/>
            <person name="Medina M."/>
            <person name="Montsant A."/>
            <person name="Obornik M."/>
            <person name="Parker M.S."/>
            <person name="Palenik B."/>
            <person name="Pazour G.J."/>
            <person name="Richardson P.M."/>
            <person name="Rynearson T.A."/>
            <person name="Saito M.A."/>
            <person name="Schwartz D.C."/>
            <person name="Thamatrakoln K."/>
            <person name="Valentin K."/>
            <person name="Vardi A."/>
            <person name="Wilkerson F.P."/>
            <person name="Rokhsar D.S."/>
        </authorList>
    </citation>
    <scope>NUCLEOTIDE SEQUENCE [LARGE SCALE GENOMIC DNA]</scope>
    <source>
        <strain evidence="3 4">CCMP1335</strain>
    </source>
</reference>
<dbReference type="PaxDb" id="35128-Thaps2569"/>
<dbReference type="RefSeq" id="XP_002287362.1">
    <property type="nucleotide sequence ID" value="XM_002287326.1"/>
</dbReference>